<dbReference type="EMBL" id="JBHGPK010000003">
    <property type="protein sequence ID" value="MFC2250344.1"/>
    <property type="molecule type" value="Genomic_DNA"/>
</dbReference>
<reference evidence="1 2" key="1">
    <citation type="submission" date="2024-09" db="EMBL/GenBank/DDBJ databases">
        <title>Description of Labrys sedimenti sp. nov., isolated from a diclofenac-degrading enrichment culture, and genome-based reclassification of Labrys portucalensis as a later heterotypic synonym of Labrys neptuniae.</title>
        <authorList>
            <person name="Tancsics A."/>
            <person name="Csepanyi A."/>
        </authorList>
    </citation>
    <scope>NUCLEOTIDE SEQUENCE [LARGE SCALE GENOMIC DNA]</scope>
    <source>
        <strain evidence="1 2">LMG 23412</strain>
    </source>
</reference>
<sequence>MAREAAISDQDDHPSREEITLGPILAALADPHRRRVVATLVLAPDGTEIGCSSFGLPVTKATRTYHFRMLREAGLIGMIDYGNCRKTYLRRADIEAKFPGLLAWVVAEAEAASG</sequence>
<evidence type="ECO:0000313" key="1">
    <source>
        <dbReference type="EMBL" id="MFC2250344.1"/>
    </source>
</evidence>
<protein>
    <submittedName>
        <fullName evidence="1">ArsR/SmtB family transcription factor</fullName>
    </submittedName>
</protein>
<dbReference type="RefSeq" id="WP_394310559.1">
    <property type="nucleotide sequence ID" value="NZ_JBHGPK010000003.1"/>
</dbReference>
<dbReference type="Gene3D" id="1.10.10.10">
    <property type="entry name" value="Winged helix-like DNA-binding domain superfamily/Winged helix DNA-binding domain"/>
    <property type="match status" value="1"/>
</dbReference>
<dbReference type="InterPro" id="IPR036390">
    <property type="entry name" value="WH_DNA-bd_sf"/>
</dbReference>
<organism evidence="1 2">
    <name type="scientific">Labrys neptuniae</name>
    <dbReference type="NCBI Taxonomy" id="376174"/>
    <lineage>
        <taxon>Bacteria</taxon>
        <taxon>Pseudomonadati</taxon>
        <taxon>Pseudomonadota</taxon>
        <taxon>Alphaproteobacteria</taxon>
        <taxon>Hyphomicrobiales</taxon>
        <taxon>Xanthobacteraceae</taxon>
        <taxon>Labrys</taxon>
    </lineage>
</organism>
<dbReference type="Proteomes" id="UP001595190">
    <property type="component" value="Unassembled WGS sequence"/>
</dbReference>
<proteinExistence type="predicted"/>
<accession>A0ABV6ZDQ8</accession>
<dbReference type="SUPFAM" id="SSF46785">
    <property type="entry name" value="Winged helix' DNA-binding domain"/>
    <property type="match status" value="1"/>
</dbReference>
<evidence type="ECO:0000313" key="2">
    <source>
        <dbReference type="Proteomes" id="UP001595190"/>
    </source>
</evidence>
<name>A0ABV6ZDQ8_9HYPH</name>
<gene>
    <name evidence="1" type="ORF">ACETRX_12025</name>
</gene>
<comment type="caution">
    <text evidence="1">The sequence shown here is derived from an EMBL/GenBank/DDBJ whole genome shotgun (WGS) entry which is preliminary data.</text>
</comment>
<dbReference type="InterPro" id="IPR036388">
    <property type="entry name" value="WH-like_DNA-bd_sf"/>
</dbReference>